<dbReference type="InterPro" id="IPR009057">
    <property type="entry name" value="Homeodomain-like_sf"/>
</dbReference>
<sequence length="165" mass="17476">MADVAHESGVARVTVFSHFAKKEDLLFDRLPDAVALVRAAVHDRPKGTSAMVAMRTLALKLIDERHPVSGLSDGAEPFFRTVMASPTVIARARELALDVEHALAGELASDSDFSGDPDIAAALVLAVYRIALVSVVTARLAGTDILDAAKTARQRITTGFATISP</sequence>
<organism evidence="4 5">
    <name type="scientific">Subtercola lobariae</name>
    <dbReference type="NCBI Taxonomy" id="1588641"/>
    <lineage>
        <taxon>Bacteria</taxon>
        <taxon>Bacillati</taxon>
        <taxon>Actinomycetota</taxon>
        <taxon>Actinomycetes</taxon>
        <taxon>Micrococcales</taxon>
        <taxon>Microbacteriaceae</taxon>
        <taxon>Subtercola</taxon>
    </lineage>
</organism>
<reference evidence="4 5" key="1">
    <citation type="journal article" date="2014" name="Int. J. Syst. Evol. Microbiol.">
        <title>Complete genome sequence of Corynebacterium casei LMG S-19264T (=DSM 44701T), isolated from a smear-ripened cheese.</title>
        <authorList>
            <consortium name="US DOE Joint Genome Institute (JGI-PGF)"/>
            <person name="Walter F."/>
            <person name="Albersmeier A."/>
            <person name="Kalinowski J."/>
            <person name="Ruckert C."/>
        </authorList>
    </citation>
    <scope>NUCLEOTIDE SEQUENCE [LARGE SCALE GENOMIC DNA]</scope>
    <source>
        <strain evidence="4 5">CGMCC 1.12976</strain>
    </source>
</reference>
<evidence type="ECO:0000256" key="2">
    <source>
        <dbReference type="PROSITE-ProRule" id="PRU00335"/>
    </source>
</evidence>
<name>A0A917BHK6_9MICO</name>
<dbReference type="SUPFAM" id="SSF46689">
    <property type="entry name" value="Homeodomain-like"/>
    <property type="match status" value="1"/>
</dbReference>
<dbReference type="GO" id="GO:0003677">
    <property type="term" value="F:DNA binding"/>
    <property type="evidence" value="ECO:0007669"/>
    <property type="project" value="UniProtKB-UniRule"/>
</dbReference>
<dbReference type="AlphaFoldDB" id="A0A917BHK6"/>
<dbReference type="Gene3D" id="1.10.357.10">
    <property type="entry name" value="Tetracycline Repressor, domain 2"/>
    <property type="match status" value="1"/>
</dbReference>
<evidence type="ECO:0000313" key="5">
    <source>
        <dbReference type="Proteomes" id="UP000598775"/>
    </source>
</evidence>
<protein>
    <recommendedName>
        <fullName evidence="3">HTH tetR-type domain-containing protein</fullName>
    </recommendedName>
</protein>
<evidence type="ECO:0000256" key="1">
    <source>
        <dbReference type="ARBA" id="ARBA00023125"/>
    </source>
</evidence>
<dbReference type="Proteomes" id="UP000598775">
    <property type="component" value="Unassembled WGS sequence"/>
</dbReference>
<evidence type="ECO:0000313" key="4">
    <source>
        <dbReference type="EMBL" id="GGF41449.1"/>
    </source>
</evidence>
<comment type="caution">
    <text evidence="4">The sequence shown here is derived from an EMBL/GenBank/DDBJ whole genome shotgun (WGS) entry which is preliminary data.</text>
</comment>
<keyword evidence="5" id="KW-1185">Reference proteome</keyword>
<gene>
    <name evidence="4" type="ORF">GCM10011399_37670</name>
</gene>
<dbReference type="PROSITE" id="PS50977">
    <property type="entry name" value="HTH_TETR_2"/>
    <property type="match status" value="1"/>
</dbReference>
<evidence type="ECO:0000259" key="3">
    <source>
        <dbReference type="PROSITE" id="PS50977"/>
    </source>
</evidence>
<proteinExistence type="predicted"/>
<keyword evidence="1 2" id="KW-0238">DNA-binding</keyword>
<comment type="caution">
    <text evidence="2">Lacks conserved residue(s) required for the propagation of feature annotation.</text>
</comment>
<dbReference type="InterPro" id="IPR001647">
    <property type="entry name" value="HTH_TetR"/>
</dbReference>
<dbReference type="EMBL" id="BMGP01000009">
    <property type="protein sequence ID" value="GGF41449.1"/>
    <property type="molecule type" value="Genomic_DNA"/>
</dbReference>
<feature type="domain" description="HTH tetR-type" evidence="3">
    <location>
        <begin position="1"/>
        <end position="37"/>
    </location>
</feature>
<accession>A0A917BHK6</accession>